<dbReference type="AlphaFoldDB" id="A0A8H7RMS1"/>
<dbReference type="InterPro" id="IPR031052">
    <property type="entry name" value="FHY3/FAR1"/>
</dbReference>
<dbReference type="Pfam" id="PF04434">
    <property type="entry name" value="SWIM"/>
    <property type="match status" value="1"/>
</dbReference>
<evidence type="ECO:0000313" key="5">
    <source>
        <dbReference type="Proteomes" id="UP000646827"/>
    </source>
</evidence>
<dbReference type="InterPro" id="IPR018289">
    <property type="entry name" value="MULE_transposase_dom"/>
</dbReference>
<dbReference type="EMBL" id="JAEPRB010000746">
    <property type="protein sequence ID" value="KAG2212521.1"/>
    <property type="molecule type" value="Genomic_DNA"/>
</dbReference>
<reference evidence="4 5" key="1">
    <citation type="submission" date="2020-12" db="EMBL/GenBank/DDBJ databases">
        <title>Metabolic potential, ecology and presence of endohyphal bacteria is reflected in genomic diversity of Mucoromycotina.</title>
        <authorList>
            <person name="Muszewska A."/>
            <person name="Okrasinska A."/>
            <person name="Steczkiewicz K."/>
            <person name="Drgas O."/>
            <person name="Orlowska M."/>
            <person name="Perlinska-Lenart U."/>
            <person name="Aleksandrzak-Piekarczyk T."/>
            <person name="Szatraj K."/>
            <person name="Zielenkiewicz U."/>
            <person name="Pilsyk S."/>
            <person name="Malc E."/>
            <person name="Mieczkowski P."/>
            <person name="Kruszewska J.S."/>
            <person name="Biernat P."/>
            <person name="Pawlowska J."/>
        </authorList>
    </citation>
    <scope>NUCLEOTIDE SEQUENCE [LARGE SCALE GENOMIC DNA]</scope>
    <source>
        <strain evidence="4 5">CBS 142.35</strain>
    </source>
</reference>
<evidence type="ECO:0000259" key="3">
    <source>
        <dbReference type="PROSITE" id="PS50966"/>
    </source>
</evidence>
<gene>
    <name evidence="4" type="ORF">INT45_011167</name>
</gene>
<dbReference type="GO" id="GO:0006355">
    <property type="term" value="P:regulation of DNA-templated transcription"/>
    <property type="evidence" value="ECO:0007669"/>
    <property type="project" value="InterPro"/>
</dbReference>
<proteinExistence type="predicted"/>
<keyword evidence="1" id="KW-0863">Zinc-finger</keyword>
<feature type="non-terminal residue" evidence="4">
    <location>
        <position position="1"/>
    </location>
</feature>
<evidence type="ECO:0000256" key="1">
    <source>
        <dbReference type="PROSITE-ProRule" id="PRU00325"/>
    </source>
</evidence>
<dbReference type="GO" id="GO:0008270">
    <property type="term" value="F:zinc ion binding"/>
    <property type="evidence" value="ECO:0007669"/>
    <property type="project" value="UniProtKB-KW"/>
</dbReference>
<dbReference type="Proteomes" id="UP000646827">
    <property type="component" value="Unassembled WGS sequence"/>
</dbReference>
<protein>
    <recommendedName>
        <fullName evidence="3">SWIM-type domain-containing protein</fullName>
    </recommendedName>
</protein>
<keyword evidence="5" id="KW-1185">Reference proteome</keyword>
<keyword evidence="1" id="KW-0862">Zinc</keyword>
<feature type="domain" description="SWIM-type" evidence="3">
    <location>
        <begin position="470"/>
        <end position="510"/>
    </location>
</feature>
<dbReference type="PANTHER" id="PTHR31669">
    <property type="entry name" value="PROTEIN FAR1-RELATED SEQUENCE 10-RELATED"/>
    <property type="match status" value="1"/>
</dbReference>
<dbReference type="PANTHER" id="PTHR31669:SF251">
    <property type="entry name" value="PROTEIN FAR1-RELATED SEQUENCE"/>
    <property type="match status" value="1"/>
</dbReference>
<evidence type="ECO:0000313" key="4">
    <source>
        <dbReference type="EMBL" id="KAG2212521.1"/>
    </source>
</evidence>
<feature type="region of interest" description="Disordered" evidence="2">
    <location>
        <begin position="524"/>
        <end position="543"/>
    </location>
</feature>
<sequence length="573" mass="66577">MSTNEKKELGYIQRVALSYPSPIFTFSVIDLNTFYHWFNNIALQHANYVKNGSYTPVNNSNSTFNNAITHIGRYQEVQTTLYFICDHAGKPQKKKDAEQNQPKKRQRTNPTIKVDCKAKIVCRILLDGTCEIIYHWQHSSHDPTEYSELKKSRLPIEVKNWINEHVEKNMDWKSIKDLLHLSPKELQEAENDDSKIPLSLLVNASDVQNGILAKLLKLSRKAYIDKESVFLWFDELRKREYHVLQHIYSNSFVIGWVSPWQKLILQRQEDICIDSTHKTCKSFLNDEDCYLFTIVAKNSSINKGCPMGFMITNSETSETVSMWLEWLKKEVEFTPKTIMIDCSPIEINAIQVVFQESVRILLCHWHIKRAWDKKIKKDVKASTGTKDSMLLRSEAHADLNKLMHFELIEIDYRQDALQIKYGFKPMNLSGYEKQRKKEANKVALDVANSMIIFANNVLHCRSFTDHGKWYMVNYKKNENGQSILSTCSCPDFEYSRKLCKHIFLISRIKNISYQVQHITIQNNQVSSPSPPLPSPSLSLPSSSGTRLLDLQDATLQEYNRNAKLFLQNYKKLD</sequence>
<comment type="caution">
    <text evidence="4">The sequence shown here is derived from an EMBL/GenBank/DDBJ whole genome shotgun (WGS) entry which is preliminary data.</text>
</comment>
<dbReference type="InterPro" id="IPR007527">
    <property type="entry name" value="Znf_SWIM"/>
</dbReference>
<dbReference type="PROSITE" id="PS50966">
    <property type="entry name" value="ZF_SWIM"/>
    <property type="match status" value="1"/>
</dbReference>
<accession>A0A8H7RMS1</accession>
<dbReference type="OrthoDB" id="2289207at2759"/>
<organism evidence="4 5">
    <name type="scientific">Circinella minor</name>
    <dbReference type="NCBI Taxonomy" id="1195481"/>
    <lineage>
        <taxon>Eukaryota</taxon>
        <taxon>Fungi</taxon>
        <taxon>Fungi incertae sedis</taxon>
        <taxon>Mucoromycota</taxon>
        <taxon>Mucoromycotina</taxon>
        <taxon>Mucoromycetes</taxon>
        <taxon>Mucorales</taxon>
        <taxon>Lichtheimiaceae</taxon>
        <taxon>Circinella</taxon>
    </lineage>
</organism>
<dbReference type="Pfam" id="PF10551">
    <property type="entry name" value="MULE"/>
    <property type="match status" value="1"/>
</dbReference>
<evidence type="ECO:0000256" key="2">
    <source>
        <dbReference type="SAM" id="MobiDB-lite"/>
    </source>
</evidence>
<name>A0A8H7RMS1_9FUNG</name>
<keyword evidence="1" id="KW-0479">Metal-binding</keyword>